<dbReference type="Proteomes" id="UP001199915">
    <property type="component" value="Unassembled WGS sequence"/>
</dbReference>
<gene>
    <name evidence="1" type="ORF">L0N21_16155</name>
</gene>
<dbReference type="AlphaFoldDB" id="A0AAE3F589"/>
<dbReference type="GeneID" id="79855296"/>
<sequence length="94" mass="11064">MERNKLYTVTKASSDNVIRLGDLIWLSEDDVLHSIMYMGTCLRKNWDIPGQNDFQVEPCEKFYLGEYDGLPMPIRNKNYIVTDEKIIEKAQKLY</sequence>
<reference evidence="1" key="1">
    <citation type="submission" date="2022-01" db="EMBL/GenBank/DDBJ databases">
        <title>Collection of gut derived symbiotic bacterial strains cultured from healthy donors.</title>
        <authorList>
            <person name="Lin H."/>
            <person name="Kohout C."/>
            <person name="Waligurski E."/>
            <person name="Pamer E.G."/>
        </authorList>
    </citation>
    <scope>NUCLEOTIDE SEQUENCE</scope>
    <source>
        <strain evidence="1">DFI.5.49</strain>
    </source>
</reference>
<comment type="caution">
    <text evidence="1">The sequence shown here is derived from an EMBL/GenBank/DDBJ whole genome shotgun (WGS) entry which is preliminary data.</text>
</comment>
<proteinExistence type="predicted"/>
<dbReference type="RefSeq" id="WP_117802187.1">
    <property type="nucleotide sequence ID" value="NZ_JAAITR010000007.1"/>
</dbReference>
<protein>
    <submittedName>
        <fullName evidence="1">Uncharacterized protein</fullName>
    </submittedName>
</protein>
<name>A0AAE3F589_9FIRM</name>
<accession>A0AAE3F589</accession>
<evidence type="ECO:0000313" key="1">
    <source>
        <dbReference type="EMBL" id="MCG4767026.1"/>
    </source>
</evidence>
<organism evidence="1 2">
    <name type="scientific">Fusicatenibacter saccharivorans</name>
    <dbReference type="NCBI Taxonomy" id="1150298"/>
    <lineage>
        <taxon>Bacteria</taxon>
        <taxon>Bacillati</taxon>
        <taxon>Bacillota</taxon>
        <taxon>Clostridia</taxon>
        <taxon>Lachnospirales</taxon>
        <taxon>Lachnospiraceae</taxon>
        <taxon>Fusicatenibacter</taxon>
    </lineage>
</organism>
<dbReference type="EMBL" id="JAKNFS010000029">
    <property type="protein sequence ID" value="MCG4767026.1"/>
    <property type="molecule type" value="Genomic_DNA"/>
</dbReference>
<evidence type="ECO:0000313" key="2">
    <source>
        <dbReference type="Proteomes" id="UP001199915"/>
    </source>
</evidence>